<reference evidence="12 13" key="1">
    <citation type="submission" date="2016-10" db="EMBL/GenBank/DDBJ databases">
        <authorList>
            <person name="de Groot N.N."/>
        </authorList>
    </citation>
    <scope>NUCLEOTIDE SEQUENCE [LARGE SCALE GENOMIC DNA]</scope>
    <source>
        <strain evidence="12 13">NLAE-zl-C202</strain>
    </source>
</reference>
<organism evidence="12 13">
    <name type="scientific">Bacteroides xylanisolvens</name>
    <dbReference type="NCBI Taxonomy" id="371601"/>
    <lineage>
        <taxon>Bacteria</taxon>
        <taxon>Pseudomonadati</taxon>
        <taxon>Bacteroidota</taxon>
        <taxon>Bacteroidia</taxon>
        <taxon>Bacteroidales</taxon>
        <taxon>Bacteroidaceae</taxon>
        <taxon>Bacteroides</taxon>
    </lineage>
</organism>
<feature type="binding site" evidence="7">
    <location>
        <position position="16"/>
    </location>
    <ligand>
        <name>S-adenosyl-L-methionine</name>
        <dbReference type="ChEBI" id="CHEBI:59789"/>
    </ligand>
</feature>
<dbReference type="EMBL" id="WDCP01000001">
    <property type="protein sequence ID" value="KAB6342109.1"/>
    <property type="molecule type" value="Genomic_DNA"/>
</dbReference>
<dbReference type="PANTHER" id="PTHR30481:SF3">
    <property type="entry name" value="DNA ADENINE METHYLASE"/>
    <property type="match status" value="1"/>
</dbReference>
<dbReference type="RefSeq" id="WP_004298811.1">
    <property type="nucleotide sequence ID" value="NZ_CABKPA010000036.1"/>
</dbReference>
<evidence type="ECO:0000256" key="7">
    <source>
        <dbReference type="PIRSR" id="PIRSR000398-1"/>
    </source>
</evidence>
<dbReference type="NCBIfam" id="TIGR00571">
    <property type="entry name" value="dam"/>
    <property type="match status" value="1"/>
</dbReference>
<dbReference type="AlphaFoldDB" id="A0A1I4XAN6"/>
<dbReference type="Pfam" id="PF02086">
    <property type="entry name" value="MethyltransfD12"/>
    <property type="match status" value="1"/>
</dbReference>
<feature type="binding site" evidence="7">
    <location>
        <position position="20"/>
    </location>
    <ligand>
        <name>S-adenosyl-L-methionine</name>
        <dbReference type="ChEBI" id="CHEBI:59789"/>
    </ligand>
</feature>
<accession>A0A1I4XAN6</accession>
<sequence>MSSRRTNKLVVPFVKWVGGKRQILSEIEKYLPSKFATYYEPFIGGGALLFHIQPKNAIINDFNAELINLYTVIKENPLELIADLKKHKNEADYFYEIRSLDRDREKFSALTNIERASRIIFLNKTCYNGLFRVNSSGEFNTPFGRYKNPNIVNEITIKAVSLYLNNSNVLIMNGDFEEALHNVSKGDFVYLDPPYDPLSNSSSFTGYTQGGFDRTEQERLRNVCDWLHAKKAKFLLSNSCTDLILDLYKNYNITEIKAIRSINSDAEKRGQVSEVLIRNYE</sequence>
<dbReference type="Proteomes" id="UP000183766">
    <property type="component" value="Unassembled WGS sequence"/>
</dbReference>
<dbReference type="Gene3D" id="1.10.1020.10">
    <property type="entry name" value="Adenine-specific Methyltransferase, Domain 2"/>
    <property type="match status" value="1"/>
</dbReference>
<dbReference type="GO" id="GO:0043565">
    <property type="term" value="F:sequence-specific DNA binding"/>
    <property type="evidence" value="ECO:0007669"/>
    <property type="project" value="TreeGrafter"/>
</dbReference>
<evidence type="ECO:0000256" key="5">
    <source>
        <dbReference type="ARBA" id="ARBA00022691"/>
    </source>
</evidence>
<comment type="catalytic activity">
    <reaction evidence="6 8">
        <text>a 2'-deoxyadenosine in DNA + S-adenosyl-L-methionine = an N(6)-methyl-2'-deoxyadenosine in DNA + S-adenosyl-L-homocysteine + H(+)</text>
        <dbReference type="Rhea" id="RHEA:15197"/>
        <dbReference type="Rhea" id="RHEA-COMP:12418"/>
        <dbReference type="Rhea" id="RHEA-COMP:12419"/>
        <dbReference type="ChEBI" id="CHEBI:15378"/>
        <dbReference type="ChEBI" id="CHEBI:57856"/>
        <dbReference type="ChEBI" id="CHEBI:59789"/>
        <dbReference type="ChEBI" id="CHEBI:90615"/>
        <dbReference type="ChEBI" id="CHEBI:90616"/>
        <dbReference type="EC" id="2.1.1.72"/>
    </reaction>
</comment>
<dbReference type="GO" id="GO:0006298">
    <property type="term" value="P:mismatch repair"/>
    <property type="evidence" value="ECO:0007669"/>
    <property type="project" value="TreeGrafter"/>
</dbReference>
<dbReference type="InterPro" id="IPR023095">
    <property type="entry name" value="Ade_MeTrfase_dom_2"/>
</dbReference>
<dbReference type="Proteomes" id="UP000487596">
    <property type="component" value="Unassembled WGS sequence"/>
</dbReference>
<dbReference type="GO" id="GO:0032259">
    <property type="term" value="P:methylation"/>
    <property type="evidence" value="ECO:0007669"/>
    <property type="project" value="UniProtKB-KW"/>
</dbReference>
<feature type="binding site" evidence="7">
    <location>
        <position position="61"/>
    </location>
    <ligand>
        <name>S-adenosyl-L-methionine</name>
        <dbReference type="ChEBI" id="CHEBI:59789"/>
    </ligand>
</feature>
<dbReference type="InterPro" id="IPR002052">
    <property type="entry name" value="DNA_methylase_N6_adenine_CS"/>
</dbReference>
<dbReference type="PROSITE" id="PS00092">
    <property type="entry name" value="N6_MTASE"/>
    <property type="match status" value="1"/>
</dbReference>
<dbReference type="InterPro" id="IPR012327">
    <property type="entry name" value="MeTrfase_D12"/>
</dbReference>
<protein>
    <recommendedName>
        <fullName evidence="2 8">Site-specific DNA-methyltransferase (adenine-specific)</fullName>
        <ecNumber evidence="2 8">2.1.1.72</ecNumber>
    </recommendedName>
</protein>
<evidence type="ECO:0000313" key="14">
    <source>
        <dbReference type="Proteomes" id="UP000438288"/>
    </source>
</evidence>
<reference evidence="14 15" key="2">
    <citation type="journal article" date="2019" name="Nat. Med.">
        <title>A library of human gut bacterial isolates paired with longitudinal multiomics data enables mechanistic microbiome research.</title>
        <authorList>
            <person name="Poyet M."/>
            <person name="Groussin M."/>
            <person name="Gibbons S.M."/>
            <person name="Avila-Pacheco J."/>
            <person name="Jiang X."/>
            <person name="Kearney S.M."/>
            <person name="Perrotta A.R."/>
            <person name="Berdy B."/>
            <person name="Zhao S."/>
            <person name="Lieberman T.D."/>
            <person name="Swanson P.K."/>
            <person name="Smith M."/>
            <person name="Roesemann S."/>
            <person name="Alexander J.E."/>
            <person name="Rich S.A."/>
            <person name="Livny J."/>
            <person name="Vlamakis H."/>
            <person name="Clish C."/>
            <person name="Bullock K."/>
            <person name="Deik A."/>
            <person name="Scott J."/>
            <person name="Pierce K.A."/>
            <person name="Xavier R.J."/>
            <person name="Alm E.J."/>
        </authorList>
    </citation>
    <scope>NUCLEOTIDE SEQUENCE [LARGE SCALE GENOMIC DNA]</scope>
    <source>
        <strain evidence="11 14">BIOML-A16</strain>
        <strain evidence="10 15">BIOML-A62</strain>
    </source>
</reference>
<evidence type="ECO:0000313" key="12">
    <source>
        <dbReference type="EMBL" id="SFN22553.1"/>
    </source>
</evidence>
<feature type="binding site" evidence="7">
    <location>
        <position position="192"/>
    </location>
    <ligand>
        <name>S-adenosyl-L-methionine</name>
        <dbReference type="ChEBI" id="CHEBI:59789"/>
    </ligand>
</feature>
<dbReference type="EC" id="2.1.1.72" evidence="2 8"/>
<reference evidence="9" key="3">
    <citation type="journal article" date="2021" name="PeerJ">
        <title>Extensive microbial diversity within the chicken gut microbiome revealed by metagenomics and culture.</title>
        <authorList>
            <person name="Gilroy R."/>
            <person name="Ravi A."/>
            <person name="Getino M."/>
            <person name="Pursley I."/>
            <person name="Horton D.L."/>
            <person name="Alikhan N.F."/>
            <person name="Baker D."/>
            <person name="Gharbi K."/>
            <person name="Hall N."/>
            <person name="Watson M."/>
            <person name="Adriaenssens E.M."/>
            <person name="Foster-Nyarko E."/>
            <person name="Jarju S."/>
            <person name="Secka A."/>
            <person name="Antonio M."/>
            <person name="Oren A."/>
            <person name="Chaudhuri R.R."/>
            <person name="La Ragione R."/>
            <person name="Hildebrand F."/>
            <person name="Pallen M.J."/>
        </authorList>
    </citation>
    <scope>NUCLEOTIDE SEQUENCE</scope>
    <source>
        <strain evidence="9">CHK154-13316</strain>
    </source>
</reference>
<evidence type="ECO:0000313" key="13">
    <source>
        <dbReference type="Proteomes" id="UP000183766"/>
    </source>
</evidence>
<dbReference type="EMBL" id="FOUM01000025">
    <property type="protein sequence ID" value="SFN22553.1"/>
    <property type="molecule type" value="Genomic_DNA"/>
</dbReference>
<dbReference type="SUPFAM" id="SSF53335">
    <property type="entry name" value="S-adenosyl-L-methionine-dependent methyltransferases"/>
    <property type="match status" value="1"/>
</dbReference>
<dbReference type="EMBL" id="WDEH01000002">
    <property type="protein sequence ID" value="KAB6143009.1"/>
    <property type="molecule type" value="Genomic_DNA"/>
</dbReference>
<dbReference type="PIRSF" id="PIRSF000398">
    <property type="entry name" value="M_m6A_EcoRV"/>
    <property type="match status" value="1"/>
</dbReference>
<reference evidence="9" key="4">
    <citation type="submission" date="2021-09" db="EMBL/GenBank/DDBJ databases">
        <authorList>
            <person name="Gilroy R."/>
        </authorList>
    </citation>
    <scope>NUCLEOTIDE SEQUENCE</scope>
    <source>
        <strain evidence="9">CHK154-13316</strain>
    </source>
</reference>
<evidence type="ECO:0000256" key="8">
    <source>
        <dbReference type="RuleBase" id="RU361257"/>
    </source>
</evidence>
<dbReference type="REBASE" id="459366">
    <property type="entry name" value="M.Bxy3ORF12785P"/>
</dbReference>
<evidence type="ECO:0000313" key="10">
    <source>
        <dbReference type="EMBL" id="KAB6143009.1"/>
    </source>
</evidence>
<evidence type="ECO:0000256" key="2">
    <source>
        <dbReference type="ARBA" id="ARBA00011900"/>
    </source>
</evidence>
<dbReference type="Gene3D" id="3.40.50.150">
    <property type="entry name" value="Vaccinia Virus protein VP39"/>
    <property type="match status" value="1"/>
</dbReference>
<keyword evidence="5 8" id="KW-0949">S-adenosyl-L-methionine</keyword>
<gene>
    <name evidence="10" type="ORF">GA424_01880</name>
    <name evidence="11" type="ORF">GAZ43_01235</name>
    <name evidence="9" type="ORF">K8V07_14115</name>
    <name evidence="12" type="ORF">SAMN05216250_12546</name>
</gene>
<dbReference type="Proteomes" id="UP000438288">
    <property type="component" value="Unassembled WGS sequence"/>
</dbReference>
<dbReference type="GO" id="GO:1904047">
    <property type="term" value="F:S-adenosyl-L-methionine binding"/>
    <property type="evidence" value="ECO:0007669"/>
    <property type="project" value="TreeGrafter"/>
</dbReference>
<dbReference type="EMBL" id="DYVL01000168">
    <property type="protein sequence ID" value="HJG13049.1"/>
    <property type="molecule type" value="Genomic_DNA"/>
</dbReference>
<name>A0A1I4XAN6_9BACE</name>
<evidence type="ECO:0000313" key="11">
    <source>
        <dbReference type="EMBL" id="KAB6342109.1"/>
    </source>
</evidence>
<dbReference type="GeneID" id="29453688"/>
<dbReference type="GO" id="GO:0009307">
    <property type="term" value="P:DNA restriction-modification system"/>
    <property type="evidence" value="ECO:0007669"/>
    <property type="project" value="InterPro"/>
</dbReference>
<dbReference type="InterPro" id="IPR029063">
    <property type="entry name" value="SAM-dependent_MTases_sf"/>
</dbReference>
<dbReference type="GO" id="GO:0009007">
    <property type="term" value="F:site-specific DNA-methyltransferase (adenine-specific) activity"/>
    <property type="evidence" value="ECO:0007669"/>
    <property type="project" value="UniProtKB-UniRule"/>
</dbReference>
<dbReference type="PRINTS" id="PR00505">
    <property type="entry name" value="D12N6MTFRASE"/>
</dbReference>
<proteinExistence type="inferred from homology"/>
<keyword evidence="4 8" id="KW-0808">Transferase</keyword>
<comment type="similarity">
    <text evidence="1 8">Belongs to the N(4)/N(6)-methyltransferase family.</text>
</comment>
<evidence type="ECO:0000313" key="15">
    <source>
        <dbReference type="Proteomes" id="UP000487596"/>
    </source>
</evidence>
<evidence type="ECO:0000256" key="4">
    <source>
        <dbReference type="ARBA" id="ARBA00022679"/>
    </source>
</evidence>
<evidence type="ECO:0000256" key="3">
    <source>
        <dbReference type="ARBA" id="ARBA00022603"/>
    </source>
</evidence>
<evidence type="ECO:0000313" key="9">
    <source>
        <dbReference type="EMBL" id="HJG13049.1"/>
    </source>
</evidence>
<dbReference type="InterPro" id="IPR012263">
    <property type="entry name" value="M_m6A_EcoRV"/>
</dbReference>
<evidence type="ECO:0000256" key="6">
    <source>
        <dbReference type="ARBA" id="ARBA00047942"/>
    </source>
</evidence>
<evidence type="ECO:0000256" key="1">
    <source>
        <dbReference type="ARBA" id="ARBA00006594"/>
    </source>
</evidence>
<dbReference type="PANTHER" id="PTHR30481">
    <property type="entry name" value="DNA ADENINE METHYLASE"/>
    <property type="match status" value="1"/>
</dbReference>
<keyword evidence="3 8" id="KW-0489">Methyltransferase</keyword>
<dbReference type="Proteomes" id="UP000747074">
    <property type="component" value="Unassembled WGS sequence"/>
</dbReference>